<organism evidence="2 3">
    <name type="scientific">Pseudoalteromonas fuliginea</name>
    <dbReference type="NCBI Taxonomy" id="1872678"/>
    <lineage>
        <taxon>Bacteria</taxon>
        <taxon>Pseudomonadati</taxon>
        <taxon>Pseudomonadota</taxon>
        <taxon>Gammaproteobacteria</taxon>
        <taxon>Alteromonadales</taxon>
        <taxon>Pseudoalteromonadaceae</taxon>
        <taxon>Pseudoalteromonas</taxon>
    </lineage>
</organism>
<dbReference type="Proteomes" id="UP000322915">
    <property type="component" value="Unassembled WGS sequence"/>
</dbReference>
<comment type="caution">
    <text evidence="2">The sequence shown here is derived from an EMBL/GenBank/DDBJ whole genome shotgun (WGS) entry which is preliminary data.</text>
</comment>
<evidence type="ECO:0000313" key="3">
    <source>
        <dbReference type="Proteomes" id="UP000322915"/>
    </source>
</evidence>
<protein>
    <submittedName>
        <fullName evidence="2">Uncharacterized protein</fullName>
    </submittedName>
</protein>
<feature type="transmembrane region" description="Helical" evidence="1">
    <location>
        <begin position="12"/>
        <end position="34"/>
    </location>
</feature>
<reference evidence="2 3" key="1">
    <citation type="submission" date="2019-01" db="EMBL/GenBank/DDBJ databases">
        <title>Genome sequences of marine Pseudoalteromonas species.</title>
        <authorList>
            <person name="Boraston A.B."/>
            <person name="Hehemann J.-H."/>
            <person name="Vickers C.J."/>
            <person name="Salama-Alber O."/>
            <person name="Abe K."/>
            <person name="Hettle A.J."/>
        </authorList>
    </citation>
    <scope>NUCLEOTIDE SEQUENCE [LARGE SCALE GENOMIC DNA]</scope>
    <source>
        <strain evidence="2 3">PS47</strain>
    </source>
</reference>
<gene>
    <name evidence="2" type="ORF">EU509_00410</name>
</gene>
<accession>A0ABQ6RNE3</accession>
<keyword evidence="1" id="KW-1133">Transmembrane helix</keyword>
<dbReference type="EMBL" id="SEUJ01000035">
    <property type="protein sequence ID" value="KAA1166412.1"/>
    <property type="molecule type" value="Genomic_DNA"/>
</dbReference>
<proteinExistence type="predicted"/>
<keyword evidence="1" id="KW-0472">Membrane</keyword>
<evidence type="ECO:0000313" key="2">
    <source>
        <dbReference type="EMBL" id="KAA1166412.1"/>
    </source>
</evidence>
<name>A0ABQ6RNE3_9GAMM</name>
<keyword evidence="3" id="KW-1185">Reference proteome</keyword>
<evidence type="ECO:0000256" key="1">
    <source>
        <dbReference type="SAM" id="Phobius"/>
    </source>
</evidence>
<keyword evidence="1" id="KW-0812">Transmembrane</keyword>
<sequence>MAFWKELRMFQWLYFGLKGLPLFSASCFAAFLYYEQGNTVAIAHSLSFDPVRSIYSSLYSL</sequence>